<gene>
    <name evidence="2" type="ORF">EVAR_68726_1</name>
</gene>
<keyword evidence="3" id="KW-1185">Reference proteome</keyword>
<feature type="compositionally biased region" description="Basic and acidic residues" evidence="1">
    <location>
        <begin position="45"/>
        <end position="54"/>
    </location>
</feature>
<reference evidence="2 3" key="1">
    <citation type="journal article" date="2019" name="Commun. Biol.">
        <title>The bagworm genome reveals a unique fibroin gene that provides high tensile strength.</title>
        <authorList>
            <person name="Kono N."/>
            <person name="Nakamura H."/>
            <person name="Ohtoshi R."/>
            <person name="Tomita M."/>
            <person name="Numata K."/>
            <person name="Arakawa K."/>
        </authorList>
    </citation>
    <scope>NUCLEOTIDE SEQUENCE [LARGE SCALE GENOMIC DNA]</scope>
</reference>
<dbReference type="AlphaFoldDB" id="A0A4C2A324"/>
<name>A0A4C2A324_EUMVA</name>
<feature type="region of interest" description="Disordered" evidence="1">
    <location>
        <begin position="22"/>
        <end position="175"/>
    </location>
</feature>
<feature type="compositionally biased region" description="Basic and acidic residues" evidence="1">
    <location>
        <begin position="81"/>
        <end position="97"/>
    </location>
</feature>
<feature type="compositionally biased region" description="Polar residues" evidence="1">
    <location>
        <begin position="152"/>
        <end position="167"/>
    </location>
</feature>
<evidence type="ECO:0000313" key="3">
    <source>
        <dbReference type="Proteomes" id="UP000299102"/>
    </source>
</evidence>
<feature type="compositionally biased region" description="Basic and acidic residues" evidence="1">
    <location>
        <begin position="125"/>
        <end position="134"/>
    </location>
</feature>
<dbReference type="Proteomes" id="UP000299102">
    <property type="component" value="Unassembled WGS sequence"/>
</dbReference>
<evidence type="ECO:0000256" key="1">
    <source>
        <dbReference type="SAM" id="MobiDB-lite"/>
    </source>
</evidence>
<comment type="caution">
    <text evidence="2">The sequence shown here is derived from an EMBL/GenBank/DDBJ whole genome shotgun (WGS) entry which is preliminary data.</text>
</comment>
<sequence length="220" mass="25071">MDQVTTKQCYIVRDRVTVCVASADTEKSSGPRNKRATSSPAPRPIYREELRAEEQTSYLVPRATTYIPRRAQGRGTNELPRPPRHDLYTERELRAEEQTSYLVPAPRPIPRKSSGPRNKRLPRPPRHDLYREAQGRGTNEATSSPRHDLYTEKSSGPRNKRATSSSAPRPIYREELRAEEQTSYLVPRRHNLYKPPAPLLGADYVACIRRCLPCAGVPTR</sequence>
<dbReference type="EMBL" id="BGZK01002506">
    <property type="protein sequence ID" value="GBP94448.1"/>
    <property type="molecule type" value="Genomic_DNA"/>
</dbReference>
<protein>
    <submittedName>
        <fullName evidence="2">Uncharacterized protein</fullName>
    </submittedName>
</protein>
<feature type="compositionally biased region" description="Polar residues" evidence="1">
    <location>
        <begin position="30"/>
        <end position="40"/>
    </location>
</feature>
<evidence type="ECO:0000313" key="2">
    <source>
        <dbReference type="EMBL" id="GBP94448.1"/>
    </source>
</evidence>
<accession>A0A4C2A324</accession>
<organism evidence="2 3">
    <name type="scientific">Eumeta variegata</name>
    <name type="common">Bagworm moth</name>
    <name type="synonym">Eumeta japonica</name>
    <dbReference type="NCBI Taxonomy" id="151549"/>
    <lineage>
        <taxon>Eukaryota</taxon>
        <taxon>Metazoa</taxon>
        <taxon>Ecdysozoa</taxon>
        <taxon>Arthropoda</taxon>
        <taxon>Hexapoda</taxon>
        <taxon>Insecta</taxon>
        <taxon>Pterygota</taxon>
        <taxon>Neoptera</taxon>
        <taxon>Endopterygota</taxon>
        <taxon>Lepidoptera</taxon>
        <taxon>Glossata</taxon>
        <taxon>Ditrysia</taxon>
        <taxon>Tineoidea</taxon>
        <taxon>Psychidae</taxon>
        <taxon>Oiketicinae</taxon>
        <taxon>Eumeta</taxon>
    </lineage>
</organism>
<proteinExistence type="predicted"/>